<comment type="caution">
    <text evidence="1">The sequence shown here is derived from an EMBL/GenBank/DDBJ whole genome shotgun (WGS) entry which is preliminary data.</text>
</comment>
<dbReference type="InterPro" id="IPR012441">
    <property type="entry name" value="DUF1643"/>
</dbReference>
<organism evidence="1 2">
    <name type="scientific">Planomicrobium okeanokoites</name>
    <name type="common">Planococcus okeanokoites</name>
    <name type="synonym">Flavobacterium okeanokoites</name>
    <dbReference type="NCBI Taxonomy" id="244"/>
    <lineage>
        <taxon>Bacteria</taxon>
        <taxon>Bacillati</taxon>
        <taxon>Bacillota</taxon>
        <taxon>Bacilli</taxon>
        <taxon>Bacillales</taxon>
        <taxon>Caryophanaceae</taxon>
        <taxon>Planomicrobium</taxon>
    </lineage>
</organism>
<dbReference type="Pfam" id="PF07799">
    <property type="entry name" value="DUF1643"/>
    <property type="match status" value="1"/>
</dbReference>
<gene>
    <name evidence="1" type="ORF">ACFOEJ_10680</name>
</gene>
<evidence type="ECO:0000313" key="1">
    <source>
        <dbReference type="EMBL" id="MFC3211539.1"/>
    </source>
</evidence>
<sequence>MTLIAAKHLKEIFEVNAKFYHTELNGEKFLMRREARITRKGTDQDKIDAVVVMINPGSCKPSAVLKETSSDKMEMVPANPDQTQYQLMNLMERKNWDVMVILNLSDICEGNLQKFSEIEKKFAAKKESHSIFQDENVSARNELLSNSSHLIFAWGTSPVAKRLAKEFGLFSNGTPTKKYNHMKAWVHPEKLFPMHPRPALIKSRVGWLDTMESLLSEGLPS</sequence>
<protein>
    <submittedName>
        <fullName evidence="1">DUF1643 domain-containing protein</fullName>
    </submittedName>
</protein>
<dbReference type="EMBL" id="JBHRUJ010000016">
    <property type="protein sequence ID" value="MFC3211539.1"/>
    <property type="molecule type" value="Genomic_DNA"/>
</dbReference>
<name>A0ABV7KQ03_PLAOK</name>
<proteinExistence type="predicted"/>
<accession>A0ABV7KQ03</accession>
<dbReference type="Proteomes" id="UP001595625">
    <property type="component" value="Unassembled WGS sequence"/>
</dbReference>
<evidence type="ECO:0000313" key="2">
    <source>
        <dbReference type="Proteomes" id="UP001595625"/>
    </source>
</evidence>
<dbReference type="RefSeq" id="WP_117312303.1">
    <property type="nucleotide sequence ID" value="NZ_CANNGD010000002.1"/>
</dbReference>
<keyword evidence="2" id="KW-1185">Reference proteome</keyword>
<reference evidence="2" key="1">
    <citation type="journal article" date="2019" name="Int. J. Syst. Evol. Microbiol.">
        <title>The Global Catalogue of Microorganisms (GCM) 10K type strain sequencing project: providing services to taxonomists for standard genome sequencing and annotation.</title>
        <authorList>
            <consortium name="The Broad Institute Genomics Platform"/>
            <consortium name="The Broad Institute Genome Sequencing Center for Infectious Disease"/>
            <person name="Wu L."/>
            <person name="Ma J."/>
        </authorList>
    </citation>
    <scope>NUCLEOTIDE SEQUENCE [LARGE SCALE GENOMIC DNA]</scope>
    <source>
        <strain evidence="2">CCM 320</strain>
    </source>
</reference>